<protein>
    <recommendedName>
        <fullName evidence="3">Fibrinogen C-terminal domain-containing protein</fullName>
    </recommendedName>
</protein>
<dbReference type="InterPro" id="IPR036056">
    <property type="entry name" value="Fibrinogen-like_C"/>
</dbReference>
<proteinExistence type="predicted"/>
<dbReference type="InterPro" id="IPR014716">
    <property type="entry name" value="Fibrinogen_a/b/g_C_1"/>
</dbReference>
<dbReference type="CDD" id="cd00087">
    <property type="entry name" value="FReD"/>
    <property type="match status" value="1"/>
</dbReference>
<evidence type="ECO:0000256" key="2">
    <source>
        <dbReference type="SAM" id="Phobius"/>
    </source>
</evidence>
<evidence type="ECO:0000313" key="4">
    <source>
        <dbReference type="EMBL" id="EEN45656.1"/>
    </source>
</evidence>
<keyword evidence="2" id="KW-0472">Membrane</keyword>
<feature type="transmembrane region" description="Helical" evidence="2">
    <location>
        <begin position="154"/>
        <end position="177"/>
    </location>
</feature>
<evidence type="ECO:0000259" key="3">
    <source>
        <dbReference type="PROSITE" id="PS51406"/>
    </source>
</evidence>
<evidence type="ECO:0000256" key="1">
    <source>
        <dbReference type="ARBA" id="ARBA00023157"/>
    </source>
</evidence>
<dbReference type="InterPro" id="IPR050373">
    <property type="entry name" value="Fibrinogen_C-term_domain"/>
</dbReference>
<dbReference type="AlphaFoldDB" id="C3ZPF9"/>
<dbReference type="InterPro" id="IPR020837">
    <property type="entry name" value="Fibrinogen_CS"/>
</dbReference>
<gene>
    <name evidence="4" type="ORF">BRAFLDRAFT_99252</name>
</gene>
<organism>
    <name type="scientific">Branchiostoma floridae</name>
    <name type="common">Florida lancelet</name>
    <name type="synonym">Amphioxus</name>
    <dbReference type="NCBI Taxonomy" id="7739"/>
    <lineage>
        <taxon>Eukaryota</taxon>
        <taxon>Metazoa</taxon>
        <taxon>Chordata</taxon>
        <taxon>Cephalochordata</taxon>
        <taxon>Leptocardii</taxon>
        <taxon>Amphioxiformes</taxon>
        <taxon>Branchiostomatidae</taxon>
        <taxon>Branchiostoma</taxon>
    </lineage>
</organism>
<dbReference type="NCBIfam" id="NF040941">
    <property type="entry name" value="GGGWT_bact"/>
    <property type="match status" value="1"/>
</dbReference>
<dbReference type="PANTHER" id="PTHR19143">
    <property type="entry name" value="FIBRINOGEN/TENASCIN/ANGIOPOEITIN"/>
    <property type="match status" value="1"/>
</dbReference>
<accession>C3ZPF9</accession>
<dbReference type="eggNOG" id="KOG2579">
    <property type="taxonomic scope" value="Eukaryota"/>
</dbReference>
<dbReference type="InParanoid" id="C3ZPF9"/>
<reference evidence="4" key="1">
    <citation type="journal article" date="2008" name="Nature">
        <title>The amphioxus genome and the evolution of the chordate karyotype.</title>
        <authorList>
            <consortium name="US DOE Joint Genome Institute (JGI-PGF)"/>
            <person name="Putnam N.H."/>
            <person name="Butts T."/>
            <person name="Ferrier D.E.K."/>
            <person name="Furlong R.F."/>
            <person name="Hellsten U."/>
            <person name="Kawashima T."/>
            <person name="Robinson-Rechavi M."/>
            <person name="Shoguchi E."/>
            <person name="Terry A."/>
            <person name="Yu J.-K."/>
            <person name="Benito-Gutierrez E.L."/>
            <person name="Dubchak I."/>
            <person name="Garcia-Fernandez J."/>
            <person name="Gibson-Brown J.J."/>
            <person name="Grigoriev I.V."/>
            <person name="Horton A.C."/>
            <person name="de Jong P.J."/>
            <person name="Jurka J."/>
            <person name="Kapitonov V.V."/>
            <person name="Kohara Y."/>
            <person name="Kuroki Y."/>
            <person name="Lindquist E."/>
            <person name="Lucas S."/>
            <person name="Osoegawa K."/>
            <person name="Pennacchio L.A."/>
            <person name="Salamov A.A."/>
            <person name="Satou Y."/>
            <person name="Sauka-Spengler T."/>
            <person name="Schmutz J."/>
            <person name="Shin-I T."/>
            <person name="Toyoda A."/>
            <person name="Bronner-Fraser M."/>
            <person name="Fujiyama A."/>
            <person name="Holland L.Z."/>
            <person name="Holland P.W.H."/>
            <person name="Satoh N."/>
            <person name="Rokhsar D.S."/>
        </authorList>
    </citation>
    <scope>NUCLEOTIDE SEQUENCE [LARGE SCALE GENOMIC DNA]</scope>
    <source>
        <strain evidence="4">S238N-H82</strain>
        <tissue evidence="4">Testes</tissue>
    </source>
</reference>
<dbReference type="SMART" id="SM00186">
    <property type="entry name" value="FBG"/>
    <property type="match status" value="1"/>
</dbReference>
<dbReference type="Pfam" id="PF00147">
    <property type="entry name" value="Fibrinogen_C"/>
    <property type="match status" value="1"/>
</dbReference>
<feature type="domain" description="Fibrinogen C-terminal" evidence="3">
    <location>
        <begin position="214"/>
        <end position="439"/>
    </location>
</feature>
<keyword evidence="2" id="KW-1133">Transmembrane helix</keyword>
<dbReference type="EMBL" id="GG666656">
    <property type="protein sequence ID" value="EEN45656.1"/>
    <property type="molecule type" value="Genomic_DNA"/>
</dbReference>
<dbReference type="PROSITE" id="PS00514">
    <property type="entry name" value="FIBRINOGEN_C_1"/>
    <property type="match status" value="1"/>
</dbReference>
<name>C3ZPF9_BRAFL</name>
<dbReference type="SUPFAM" id="SSF56496">
    <property type="entry name" value="Fibrinogen C-terminal domain-like"/>
    <property type="match status" value="1"/>
</dbReference>
<keyword evidence="1" id="KW-1015">Disulfide bond</keyword>
<dbReference type="FunFam" id="3.90.215.10:FF:000001">
    <property type="entry name" value="Tenascin isoform 1"/>
    <property type="match status" value="1"/>
</dbReference>
<keyword evidence="2" id="KW-0812">Transmembrane</keyword>
<dbReference type="PROSITE" id="PS51406">
    <property type="entry name" value="FIBRINOGEN_C_2"/>
    <property type="match status" value="1"/>
</dbReference>
<dbReference type="InterPro" id="IPR002181">
    <property type="entry name" value="Fibrinogen_a/b/g_C_dom"/>
</dbReference>
<dbReference type="Gene3D" id="3.90.215.10">
    <property type="entry name" value="Gamma Fibrinogen, chain A, domain 1"/>
    <property type="match status" value="1"/>
</dbReference>
<sequence length="439" mass="50319">MEGAVTDTVNGFKDKWVLTYQESPEDEETSILLEDFDPNASELPNEIQLGDLSGFPSYNERYLRQFQYRYMEMRQTVSLQTVIPTNCGTAIYSIRLNSRFTLRRLPFFLMACWEISFSEYLIIPVPCYEIYIICGIRVVIPVIKVMIIRREFWFGIWVFIPLPAICPVAPAAGFGAVRVGCIKVPIFGLWLKEVCFYQCLNGWNRWKGSYVRGCRKVRTPCDCKDVLDIDPAAPSGIYMVYPRDRLGGFLVYCDMETDGGGWTVIQRREDGSVNFYLGWDDYKYGFPDDMTGEFWLGNDKINRLTTQKDYALRVDLQASDNTTAFALYNSFSVADEDDKYRLSIGGYSVTSTAGDAMTAQEVGHNLNNLQFSTYDSDNDIWDGNCAERFIGAWWYCACHDSNLNGDYDNDMYGKGVMWKQFKGLHESLPFSEMKIRPTG</sequence>
<dbReference type="PANTHER" id="PTHR19143:SF458">
    <property type="entry name" value="FIBRINOGEN C-TERMINAL DOMAIN-CONTAINING PROTEIN-RELATED"/>
    <property type="match status" value="1"/>
</dbReference>